<reference evidence="2 3" key="1">
    <citation type="submission" date="2023-07" db="EMBL/GenBank/DDBJ databases">
        <title>Novel species of Thermanaerothrix with wide hydrolytic capabilities.</title>
        <authorList>
            <person name="Zayulina K.S."/>
            <person name="Podosokorskaya O.A."/>
            <person name="Elcheninov A.G."/>
        </authorList>
    </citation>
    <scope>NUCLEOTIDE SEQUENCE [LARGE SCALE GENOMIC DNA]</scope>
    <source>
        <strain evidence="2 3">4228-RoL</strain>
    </source>
</reference>
<gene>
    <name evidence="2" type="ORF">QYE77_04950</name>
</gene>
<keyword evidence="1" id="KW-0472">Membrane</keyword>
<keyword evidence="1" id="KW-1133">Transmembrane helix</keyword>
<accession>A0ABU3NP79</accession>
<name>A0ABU3NP79_9CHLR</name>
<keyword evidence="3" id="KW-1185">Reference proteome</keyword>
<dbReference type="EMBL" id="JAUHMF010000001">
    <property type="protein sequence ID" value="MDT8897606.1"/>
    <property type="molecule type" value="Genomic_DNA"/>
</dbReference>
<evidence type="ECO:0008006" key="4">
    <source>
        <dbReference type="Google" id="ProtNLM"/>
    </source>
</evidence>
<organism evidence="2 3">
    <name type="scientific">Thermanaerothrix solaris</name>
    <dbReference type="NCBI Taxonomy" id="3058434"/>
    <lineage>
        <taxon>Bacteria</taxon>
        <taxon>Bacillati</taxon>
        <taxon>Chloroflexota</taxon>
        <taxon>Anaerolineae</taxon>
        <taxon>Anaerolineales</taxon>
        <taxon>Anaerolineaceae</taxon>
        <taxon>Thermanaerothrix</taxon>
    </lineage>
</organism>
<feature type="transmembrane region" description="Helical" evidence="1">
    <location>
        <begin position="20"/>
        <end position="38"/>
    </location>
</feature>
<evidence type="ECO:0000256" key="1">
    <source>
        <dbReference type="SAM" id="Phobius"/>
    </source>
</evidence>
<dbReference type="RefSeq" id="WP_315624269.1">
    <property type="nucleotide sequence ID" value="NZ_JAUHMF010000001.1"/>
</dbReference>
<evidence type="ECO:0000313" key="2">
    <source>
        <dbReference type="EMBL" id="MDT8897606.1"/>
    </source>
</evidence>
<proteinExistence type="predicted"/>
<protein>
    <recommendedName>
        <fullName evidence="4">DUF1573 domain-containing protein</fullName>
    </recommendedName>
</protein>
<comment type="caution">
    <text evidence="2">The sequence shown here is derived from an EMBL/GenBank/DDBJ whole genome shotgun (WGS) entry which is preliminary data.</text>
</comment>
<dbReference type="Proteomes" id="UP001254165">
    <property type="component" value="Unassembled WGS sequence"/>
</dbReference>
<sequence>MSKRLHKSHHSCPRNRRFPVYVYLLVGGLLLILGLMLGTKVGGDRGTPVLAVDQSKIEFDTVKLGTPLTFEIEVTNTGDGILRFKEKPYIEVLEGC</sequence>
<keyword evidence="1" id="KW-0812">Transmembrane</keyword>
<evidence type="ECO:0000313" key="3">
    <source>
        <dbReference type="Proteomes" id="UP001254165"/>
    </source>
</evidence>